<gene>
    <name evidence="1" type="ORF">VA596_24885</name>
</gene>
<dbReference type="RefSeq" id="WP_323330544.1">
    <property type="nucleotide sequence ID" value="NZ_JAYFSI010000005.1"/>
</dbReference>
<accession>A0ABU5RAC3</accession>
<evidence type="ECO:0008006" key="3">
    <source>
        <dbReference type="Google" id="ProtNLM"/>
    </source>
</evidence>
<organism evidence="1 2">
    <name type="scientific">Amycolatopsis heterodermiae</name>
    <dbReference type="NCBI Taxonomy" id="3110235"/>
    <lineage>
        <taxon>Bacteria</taxon>
        <taxon>Bacillati</taxon>
        <taxon>Actinomycetota</taxon>
        <taxon>Actinomycetes</taxon>
        <taxon>Pseudonocardiales</taxon>
        <taxon>Pseudonocardiaceae</taxon>
        <taxon>Amycolatopsis</taxon>
    </lineage>
</organism>
<keyword evidence="2" id="KW-1185">Reference proteome</keyword>
<evidence type="ECO:0000313" key="1">
    <source>
        <dbReference type="EMBL" id="MEA5362795.1"/>
    </source>
</evidence>
<dbReference type="Proteomes" id="UP001304298">
    <property type="component" value="Unassembled WGS sequence"/>
</dbReference>
<sequence>MTDLLIYNGPAVAEAEVTRTGGVPSAPADFGWPRCAACEGPMKFVAQVVLDASTILSIFLCQNDPGLCDEWDPLSGGNRALLFRRGDLVPAPVPDGDETQLGEVCGIEVKAVDADGYDEARGKWSAETGCPEAEILGMVGGAPAWLQDDETPVCPVCTTVMEFAVQLEEGRDQSINFGSGCGYAFVCRACERGRFLFQC</sequence>
<proteinExistence type="predicted"/>
<comment type="caution">
    <text evidence="1">The sequence shown here is derived from an EMBL/GenBank/DDBJ whole genome shotgun (WGS) entry which is preliminary data.</text>
</comment>
<protein>
    <recommendedName>
        <fullName evidence="3">DUF1963 domain-containing protein</fullName>
    </recommendedName>
</protein>
<evidence type="ECO:0000313" key="2">
    <source>
        <dbReference type="Proteomes" id="UP001304298"/>
    </source>
</evidence>
<reference evidence="1 2" key="1">
    <citation type="submission" date="2023-12" db="EMBL/GenBank/DDBJ databases">
        <title>Amycolatopsis sp. V23-08.</title>
        <authorList>
            <person name="Somphong A."/>
        </authorList>
    </citation>
    <scope>NUCLEOTIDE SEQUENCE [LARGE SCALE GENOMIC DNA]</scope>
    <source>
        <strain evidence="1 2">V23-08</strain>
    </source>
</reference>
<dbReference type="EMBL" id="JAYFSI010000005">
    <property type="protein sequence ID" value="MEA5362795.1"/>
    <property type="molecule type" value="Genomic_DNA"/>
</dbReference>
<dbReference type="Gene3D" id="2.30.320.10">
    <property type="entry name" value="YwqG-like"/>
    <property type="match status" value="1"/>
</dbReference>
<name>A0ABU5RAC3_9PSEU</name>